<dbReference type="PROSITE" id="PS50011">
    <property type="entry name" value="PROTEIN_KINASE_DOM"/>
    <property type="match status" value="1"/>
</dbReference>
<evidence type="ECO:0000313" key="3">
    <source>
        <dbReference type="EMBL" id="CAE6424869.1"/>
    </source>
</evidence>
<reference evidence="3" key="1">
    <citation type="submission" date="2021-01" db="EMBL/GenBank/DDBJ databases">
        <authorList>
            <person name="Kaushik A."/>
        </authorList>
    </citation>
    <scope>NUCLEOTIDE SEQUENCE</scope>
    <source>
        <strain evidence="3">AG6-10EEA</strain>
    </source>
</reference>
<dbReference type="PRINTS" id="PR00109">
    <property type="entry name" value="TYRKINASE"/>
</dbReference>
<gene>
    <name evidence="3" type="ORF">RDB_LOCUS17080</name>
</gene>
<dbReference type="EMBL" id="CAJMXA010000298">
    <property type="protein sequence ID" value="CAE6424869.1"/>
    <property type="molecule type" value="Genomic_DNA"/>
</dbReference>
<dbReference type="InterPro" id="IPR001245">
    <property type="entry name" value="Ser-Thr/Tyr_kinase_cat_dom"/>
</dbReference>
<evidence type="ECO:0000259" key="2">
    <source>
        <dbReference type="PROSITE" id="PS50011"/>
    </source>
</evidence>
<dbReference type="GO" id="GO:0005524">
    <property type="term" value="F:ATP binding"/>
    <property type="evidence" value="ECO:0007669"/>
    <property type="project" value="InterPro"/>
</dbReference>
<dbReference type="InterPro" id="IPR011009">
    <property type="entry name" value="Kinase-like_dom_sf"/>
</dbReference>
<dbReference type="SMART" id="SM00220">
    <property type="entry name" value="S_TKc"/>
    <property type="match status" value="1"/>
</dbReference>
<dbReference type="Pfam" id="PF07714">
    <property type="entry name" value="PK_Tyr_Ser-Thr"/>
    <property type="match status" value="1"/>
</dbReference>
<dbReference type="SUPFAM" id="SSF56112">
    <property type="entry name" value="Protein kinase-like (PK-like)"/>
    <property type="match status" value="1"/>
</dbReference>
<proteinExistence type="predicted"/>
<dbReference type="PANTHER" id="PTHR46082:SF6">
    <property type="entry name" value="AAA+ ATPASE DOMAIN-CONTAINING PROTEIN-RELATED"/>
    <property type="match status" value="1"/>
</dbReference>
<dbReference type="InterPro" id="IPR019734">
    <property type="entry name" value="TPR_rpt"/>
</dbReference>
<dbReference type="SMART" id="SM00028">
    <property type="entry name" value="TPR"/>
    <property type="match status" value="4"/>
</dbReference>
<dbReference type="Pfam" id="PF13424">
    <property type="entry name" value="TPR_12"/>
    <property type="match status" value="4"/>
</dbReference>
<dbReference type="InterPro" id="IPR008271">
    <property type="entry name" value="Ser/Thr_kinase_AS"/>
</dbReference>
<sequence length="819" mass="92821">MANSVTLTKPEMARMRGRVETLRAERRWNDMAELQLKMVHSNEQMLGKEHSDTLALMHDLAITYSNGKQLKKAAEVFRPLAEARQKQLGLENRTTIITMHYLAVTYTDLGRLSEAEALHRQLLPIRKRVLGVEHVDTLRTMQYLAVTCGNLGKLTDARDVYEEMLPIRRRKLGNDHNDTVLVMNNLAVTYTDLRQFDKAEVLHQEVLAIRRGRHGVEHKNTLWTAYYLAYTYVGLEKWNEAEGLLIEMVPMFDRVLGKTHRHSIAGMSYLASIYERTGRWTEAEGYEKELLDRRKQTSGETHPDTIATMKSLSVIYQYQRRWREVDSIEESIERLTLSSGSRPQTTWYSVATHPPVSRSQSSSNSQPSDSSFQIVDVAAITKVLGPDHPESIACLEADALALIEQEQWVVVETVLTEVLARRRRVQGDSHPFTIRTMSNLASVYQSQEKNRDAIDLFQTVLTTLEQSRSPIDESVRVDIQSRLTALHNRSQVSVRPPQVPGTSERTRKPLIAATVTPEEVMAYLTGIRCPDLTQSLDEAKCGDPILRGGFGAVSQGALNDGRVVALKYIHEDQGKRLKVAKCHFPYAHNADQISSKYLARELYSWSKAQHHNILELFGLAYFRGNIVMISPWMEFGNLRDYLEQHPRIDRLPVAIQVAEGVAYLHSLPMIHGDLKAANIFVTRQGLIKIGDFGASKFQGDESIGFSTTVNQIAGTMRWMAPEMFSGGSRGREVDVYALGMTILEIVTGKVPFWDYDNDFQIIGAITRGTKPACPEKIVTGSKLWVLLNKCWNQVPRERPTADQVLNELLEYDGNSWMRV</sequence>
<accession>A0A8H2XEN8</accession>
<comment type="caution">
    <text evidence="3">The sequence shown here is derived from an EMBL/GenBank/DDBJ whole genome shotgun (WGS) entry which is preliminary data.</text>
</comment>
<name>A0A8H2XEN8_9AGAM</name>
<dbReference type="InterPro" id="IPR053137">
    <property type="entry name" value="NLR-like"/>
</dbReference>
<evidence type="ECO:0000313" key="4">
    <source>
        <dbReference type="Proteomes" id="UP000663853"/>
    </source>
</evidence>
<dbReference type="Proteomes" id="UP000663853">
    <property type="component" value="Unassembled WGS sequence"/>
</dbReference>
<dbReference type="Gene3D" id="1.25.40.10">
    <property type="entry name" value="Tetratricopeptide repeat domain"/>
    <property type="match status" value="3"/>
</dbReference>
<dbReference type="GO" id="GO:0004672">
    <property type="term" value="F:protein kinase activity"/>
    <property type="evidence" value="ECO:0007669"/>
    <property type="project" value="InterPro"/>
</dbReference>
<dbReference type="InterPro" id="IPR011990">
    <property type="entry name" value="TPR-like_helical_dom_sf"/>
</dbReference>
<dbReference type="InterPro" id="IPR000719">
    <property type="entry name" value="Prot_kinase_dom"/>
</dbReference>
<feature type="domain" description="Protein kinase" evidence="2">
    <location>
        <begin position="539"/>
        <end position="817"/>
    </location>
</feature>
<evidence type="ECO:0000256" key="1">
    <source>
        <dbReference type="SAM" id="MobiDB-lite"/>
    </source>
</evidence>
<protein>
    <recommendedName>
        <fullName evidence="2">Protein kinase domain-containing protein</fullName>
    </recommendedName>
</protein>
<dbReference type="PANTHER" id="PTHR46082">
    <property type="entry name" value="ATP/GTP-BINDING PROTEIN-RELATED"/>
    <property type="match status" value="1"/>
</dbReference>
<feature type="region of interest" description="Disordered" evidence="1">
    <location>
        <begin position="346"/>
        <end position="369"/>
    </location>
</feature>
<dbReference type="Gene3D" id="1.10.510.10">
    <property type="entry name" value="Transferase(Phosphotransferase) domain 1"/>
    <property type="match status" value="1"/>
</dbReference>
<dbReference type="AlphaFoldDB" id="A0A8H2XEN8"/>
<organism evidence="3 4">
    <name type="scientific">Rhizoctonia solani</name>
    <dbReference type="NCBI Taxonomy" id="456999"/>
    <lineage>
        <taxon>Eukaryota</taxon>
        <taxon>Fungi</taxon>
        <taxon>Dikarya</taxon>
        <taxon>Basidiomycota</taxon>
        <taxon>Agaricomycotina</taxon>
        <taxon>Agaricomycetes</taxon>
        <taxon>Cantharellales</taxon>
        <taxon>Ceratobasidiaceae</taxon>
        <taxon>Rhizoctonia</taxon>
    </lineage>
</organism>
<dbReference type="SUPFAM" id="SSF48452">
    <property type="entry name" value="TPR-like"/>
    <property type="match status" value="3"/>
</dbReference>
<feature type="compositionally biased region" description="Low complexity" evidence="1">
    <location>
        <begin position="354"/>
        <end position="369"/>
    </location>
</feature>
<dbReference type="PROSITE" id="PS00108">
    <property type="entry name" value="PROTEIN_KINASE_ST"/>
    <property type="match status" value="1"/>
</dbReference>